<feature type="site" description="Critical for catalysis" evidence="10">
    <location>
        <position position="421"/>
    </location>
</feature>
<evidence type="ECO:0000256" key="9">
    <source>
        <dbReference type="PIRNR" id="PIRNR009407"/>
    </source>
</evidence>
<dbReference type="Proteomes" id="UP000193317">
    <property type="component" value="Unassembled WGS sequence"/>
</dbReference>
<feature type="binding site" evidence="11">
    <location>
        <begin position="133"/>
        <end position="140"/>
    </location>
    <ligand>
        <name>substrate</name>
    </ligand>
</feature>
<dbReference type="GO" id="GO:0006099">
    <property type="term" value="P:tricarboxylic acid cycle"/>
    <property type="evidence" value="ECO:0007669"/>
    <property type="project" value="UniProtKB-KW"/>
</dbReference>
<evidence type="ECO:0000256" key="12">
    <source>
        <dbReference type="PIRSR" id="PIRSR009407-3"/>
    </source>
</evidence>
<name>A0A1X2DUM3_MYCSZ</name>
<proteinExistence type="inferred from homology"/>
<keyword evidence="5 9" id="KW-0521">NADP</keyword>
<keyword evidence="6 9" id="KW-0560">Oxidoreductase</keyword>
<accession>A0A1X2DUM3</accession>
<dbReference type="PANTHER" id="PTHR36999:SF1">
    <property type="entry name" value="ISOCITRATE DEHYDROGENASE (NADP(+))"/>
    <property type="match status" value="1"/>
</dbReference>
<sequence>MSAEPTIIYTLTDEAPLLATYAFLPIVRAFAEPAGITIKSSDISLAARILAEFPDRLTDEQRVPDNLAELGELTQKPETNIIKLPNISASVPQLVAAIKELKSKGYDLPDFPQDPKTDEEKKIRDRYANCLGSAVNPVLREGNSDRRAPKAVKEYARKHPHSMGEWSMASRTHAATMKHGDFYHGEKSLTLDRARNVKMVLETKSGETLVLKPKVELLEGDIIDSMFMSKKALVEFYEEQMEDARKTGVMFSLHVKATMMKISHPIVFGHAVKVFYKDAFAKHQQLFDELGVNVNNGMVDLYDKIESLPASQHDEIIRDLHACHEHRPELAMVDSAKGITNFHSPSDVIVDASMPAMIRAGGKMYGADGRTKDTKAVMPESTFSRIYQELINFCKTNGAFDPKTMGTVPNVGLMAQQAEEYGSHDKTFEIPEDGVANIVDVDTDEVLLTQNVEAGDIWRMPIVRDAPIRDWVKLAVTRARLSGMPVLFWLDPYRPHENELIKKVKTYLKEHDTEGLDIQIMSQVRAMRYTIERLIRGLDTIAATGNILRDYLTDLFPILELGTSAKMLSIVPLMAGGGMYETGAGGSAPKHVKQLVEENHLRWDSLGEFLALAVSFEDLGRKSDNERAKILAKTLDAATGKLLENDKSPSRKTGELDNRGSQFYLALYWAQELGAQTEDKELQKHFAALAEKLAENEEVIVRELNEVQGQEADIGGYYFPDPEKTAAVMRPSKTFNAVLTGDKGWEDPRAESL</sequence>
<dbReference type="GO" id="GO:0004450">
    <property type="term" value="F:isocitrate dehydrogenase (NADP+) activity"/>
    <property type="evidence" value="ECO:0007669"/>
    <property type="project" value="UniProtKB-EC"/>
</dbReference>
<dbReference type="AlphaFoldDB" id="A0A1X2DUM3"/>
<evidence type="ECO:0000256" key="11">
    <source>
        <dbReference type="PIRSR" id="PIRSR009407-2"/>
    </source>
</evidence>
<feature type="binding site" evidence="11">
    <location>
        <position position="549"/>
    </location>
    <ligand>
        <name>D-threo-isocitrate</name>
        <dbReference type="ChEBI" id="CHEBI:15562"/>
    </ligand>
</feature>
<comment type="cofactor">
    <cofactor evidence="12">
        <name>Mg(2+)</name>
        <dbReference type="ChEBI" id="CHEBI:18420"/>
    </cofactor>
    <cofactor evidence="12">
        <name>Mn(2+)</name>
        <dbReference type="ChEBI" id="CHEBI:29035"/>
    </cofactor>
    <text evidence="12">Binds 1 Mg(2+) or Mn(2+) ion per subunit.</text>
</comment>
<feature type="binding site" evidence="13">
    <location>
        <begin position="586"/>
        <end position="587"/>
    </location>
    <ligand>
        <name>NADP(+)</name>
        <dbReference type="ChEBI" id="CHEBI:58349"/>
    </ligand>
</feature>
<gene>
    <name evidence="14" type="ORF">AWC27_09810</name>
</gene>
<evidence type="ECO:0000256" key="5">
    <source>
        <dbReference type="ARBA" id="ARBA00022857"/>
    </source>
</evidence>
<feature type="binding site" evidence="12">
    <location>
        <position position="351"/>
    </location>
    <ligand>
        <name>Mg(2+)</name>
        <dbReference type="ChEBI" id="CHEBI:18420"/>
    </ligand>
</feature>
<evidence type="ECO:0000256" key="10">
    <source>
        <dbReference type="PIRSR" id="PIRSR009407-1"/>
    </source>
</evidence>
<feature type="binding site" evidence="13">
    <location>
        <begin position="602"/>
        <end position="604"/>
    </location>
    <ligand>
        <name>NADP(+)</name>
        <dbReference type="ChEBI" id="CHEBI:58349"/>
    </ligand>
</feature>
<dbReference type="STRING" id="1787.A5725_18640"/>
<evidence type="ECO:0000256" key="13">
    <source>
        <dbReference type="PIRSR" id="PIRSR009407-4"/>
    </source>
</evidence>
<dbReference type="EMBL" id="LQPW01000154">
    <property type="protein sequence ID" value="ORW91788.1"/>
    <property type="molecule type" value="Genomic_DNA"/>
</dbReference>
<dbReference type="Pfam" id="PF03971">
    <property type="entry name" value="IDH"/>
    <property type="match status" value="1"/>
</dbReference>
<keyword evidence="3 12" id="KW-0479">Metal-binding</keyword>
<dbReference type="EC" id="1.1.1.42" evidence="9"/>
<organism evidence="14 15">
    <name type="scientific">Mycobacterium szulgai</name>
    <dbReference type="NCBI Taxonomy" id="1787"/>
    <lineage>
        <taxon>Bacteria</taxon>
        <taxon>Bacillati</taxon>
        <taxon>Actinomycetota</taxon>
        <taxon>Actinomycetes</taxon>
        <taxon>Mycobacteriales</taxon>
        <taxon>Mycobacteriaceae</taxon>
        <taxon>Mycobacterium</taxon>
    </lineage>
</organism>
<evidence type="ECO:0000256" key="2">
    <source>
        <dbReference type="ARBA" id="ARBA00022532"/>
    </source>
</evidence>
<feature type="binding site" evidence="12">
    <location>
        <position position="550"/>
    </location>
    <ligand>
        <name>Mg(2+)</name>
        <dbReference type="ChEBI" id="CHEBI:18420"/>
    </ligand>
</feature>
<evidence type="ECO:0000256" key="7">
    <source>
        <dbReference type="ARBA" id="ARBA00023554"/>
    </source>
</evidence>
<dbReference type="GO" id="GO:0006097">
    <property type="term" value="P:glyoxylate cycle"/>
    <property type="evidence" value="ECO:0007669"/>
    <property type="project" value="UniProtKB-KW"/>
</dbReference>
<comment type="similarity">
    <text evidence="8 9">Belongs to the monomeric-type IDH family.</text>
</comment>
<evidence type="ECO:0000256" key="8">
    <source>
        <dbReference type="ARBA" id="ARBA00046318"/>
    </source>
</evidence>
<protein>
    <recommendedName>
        <fullName evidence="9">Isocitrate dehydrogenase [NADP]</fullName>
        <ecNumber evidence="9">1.1.1.42</ecNumber>
    </recommendedName>
    <alternativeName>
        <fullName evidence="9">Oxalosuccinate decarboxylase</fullName>
    </alternativeName>
</protein>
<dbReference type="PANTHER" id="PTHR36999">
    <property type="entry name" value="ISOCITRATE DEHYDROGENASE [NADP]"/>
    <property type="match status" value="1"/>
</dbReference>
<evidence type="ECO:0000256" key="6">
    <source>
        <dbReference type="ARBA" id="ARBA00023002"/>
    </source>
</evidence>
<dbReference type="InterPro" id="IPR004436">
    <property type="entry name" value="Isocitrate_DH_NADP_mono"/>
</dbReference>
<feature type="binding site" evidence="13">
    <location>
        <position position="136"/>
    </location>
    <ligand>
        <name>NADP(+)</name>
        <dbReference type="ChEBI" id="CHEBI:58349"/>
    </ligand>
</feature>
<comment type="caution">
    <text evidence="14">The sequence shown here is derived from an EMBL/GenBank/DDBJ whole genome shotgun (WGS) entry which is preliminary data.</text>
</comment>
<feature type="site" description="Critical for catalysis" evidence="10">
    <location>
        <position position="256"/>
    </location>
</feature>
<evidence type="ECO:0000256" key="1">
    <source>
        <dbReference type="ARBA" id="ARBA00022435"/>
    </source>
</evidence>
<dbReference type="RefSeq" id="WP_085672640.1">
    <property type="nucleotide sequence ID" value="NZ_JACKRU010000819.1"/>
</dbReference>
<evidence type="ECO:0000313" key="14">
    <source>
        <dbReference type="EMBL" id="ORW91788.1"/>
    </source>
</evidence>
<reference evidence="14 15" key="1">
    <citation type="submission" date="2016-01" db="EMBL/GenBank/DDBJ databases">
        <title>The new phylogeny of the genus Mycobacterium.</title>
        <authorList>
            <person name="Tarcisio F."/>
            <person name="Conor M."/>
            <person name="Antonella G."/>
            <person name="Elisabetta G."/>
            <person name="Giulia F.S."/>
            <person name="Sara T."/>
            <person name="Anna F."/>
            <person name="Clotilde B."/>
            <person name="Roberto B."/>
            <person name="Veronica D.S."/>
            <person name="Fabio R."/>
            <person name="Monica P."/>
            <person name="Olivier J."/>
            <person name="Enrico T."/>
            <person name="Nicola S."/>
        </authorList>
    </citation>
    <scope>NUCLEOTIDE SEQUENCE [LARGE SCALE GENOMIC DNA]</scope>
    <source>
        <strain evidence="14 15">DSM 44166</strain>
    </source>
</reference>
<feature type="binding site" evidence="13">
    <location>
        <position position="591"/>
    </location>
    <ligand>
        <name>NADP(+)</name>
        <dbReference type="ChEBI" id="CHEBI:58349"/>
    </ligand>
</feature>
<keyword evidence="4 12" id="KW-0460">Magnesium</keyword>
<feature type="binding site" evidence="12">
    <location>
        <position position="554"/>
    </location>
    <ligand>
        <name>Mg(2+)</name>
        <dbReference type="ChEBI" id="CHEBI:18420"/>
    </ligand>
</feature>
<dbReference type="NCBIfam" id="TIGR00178">
    <property type="entry name" value="monomer_idh"/>
    <property type="match status" value="1"/>
</dbReference>
<evidence type="ECO:0000256" key="3">
    <source>
        <dbReference type="ARBA" id="ARBA00022723"/>
    </source>
</evidence>
<evidence type="ECO:0000256" key="4">
    <source>
        <dbReference type="ARBA" id="ARBA00022842"/>
    </source>
</evidence>
<dbReference type="Gene3D" id="3.40.718.10">
    <property type="entry name" value="Isopropylmalate Dehydrogenase"/>
    <property type="match status" value="1"/>
</dbReference>
<keyword evidence="1 9" id="KW-0329">Glyoxylate bypass</keyword>
<comment type="catalytic activity">
    <reaction evidence="7 9">
        <text>D-threo-isocitrate + NADP(+) = 2-oxoglutarate + CO2 + NADPH</text>
        <dbReference type="Rhea" id="RHEA:19629"/>
        <dbReference type="ChEBI" id="CHEBI:15562"/>
        <dbReference type="ChEBI" id="CHEBI:16526"/>
        <dbReference type="ChEBI" id="CHEBI:16810"/>
        <dbReference type="ChEBI" id="CHEBI:57783"/>
        <dbReference type="ChEBI" id="CHEBI:58349"/>
        <dbReference type="EC" id="1.1.1.42"/>
    </reaction>
</comment>
<keyword evidence="15" id="KW-1185">Reference proteome</keyword>
<evidence type="ECO:0000313" key="15">
    <source>
        <dbReference type="Proteomes" id="UP000193317"/>
    </source>
</evidence>
<keyword evidence="2 9" id="KW-0816">Tricarboxylic acid cycle</keyword>
<dbReference type="GO" id="GO:0046872">
    <property type="term" value="F:metal ion binding"/>
    <property type="evidence" value="ECO:0007669"/>
    <property type="project" value="UniProtKB-KW"/>
</dbReference>
<dbReference type="PIRSF" id="PIRSF009407">
    <property type="entry name" value="IDH_monmr"/>
    <property type="match status" value="1"/>
</dbReference>
<feature type="binding site" evidence="11">
    <location>
        <position position="146"/>
    </location>
    <ligand>
        <name>D-threo-isocitrate</name>
        <dbReference type="ChEBI" id="CHEBI:15562"/>
    </ligand>
</feature>
<dbReference type="OrthoDB" id="9807643at2"/>
<feature type="binding site" evidence="13">
    <location>
        <position position="651"/>
    </location>
    <ligand>
        <name>NADP(+)</name>
        <dbReference type="ChEBI" id="CHEBI:58349"/>
    </ligand>
</feature>
<feature type="binding site" evidence="13">
    <location>
        <begin position="83"/>
        <end position="88"/>
    </location>
    <ligand>
        <name>NADP(+)</name>
        <dbReference type="ChEBI" id="CHEBI:58349"/>
    </ligand>
</feature>
<dbReference type="SUPFAM" id="SSF53659">
    <property type="entry name" value="Isocitrate/Isopropylmalate dehydrogenase-like"/>
    <property type="match status" value="1"/>
</dbReference>